<name>A0A1W1CV99_9ZZZZ</name>
<evidence type="ECO:0000313" key="1">
    <source>
        <dbReference type="EMBL" id="SFV69592.1"/>
    </source>
</evidence>
<dbReference type="EMBL" id="FPHF01000114">
    <property type="protein sequence ID" value="SFV69592.1"/>
    <property type="molecule type" value="Genomic_DNA"/>
</dbReference>
<dbReference type="AlphaFoldDB" id="A0A1W1CV99"/>
<gene>
    <name evidence="1" type="ORF">MNB_SM-4-873</name>
</gene>
<protein>
    <recommendedName>
        <fullName evidence="2">Peptide methionine sulfoxide reductase</fullName>
    </recommendedName>
</protein>
<accession>A0A1W1CV99</accession>
<reference evidence="1" key="1">
    <citation type="submission" date="2016-10" db="EMBL/GenBank/DDBJ databases">
        <authorList>
            <person name="de Groot N.N."/>
        </authorList>
    </citation>
    <scope>NUCLEOTIDE SEQUENCE</scope>
</reference>
<sequence length="92" mass="10634">MPLKKLFHTKILSLKDGSYDVFYYDKRYLLSKQTLLNSKLIKLYAEELGGTGFISLNYYPYIGPGLLRPCEMPEKKVIDFILSMKNQASCKT</sequence>
<evidence type="ECO:0008006" key="2">
    <source>
        <dbReference type="Google" id="ProtNLM"/>
    </source>
</evidence>
<organism evidence="1">
    <name type="scientific">hydrothermal vent metagenome</name>
    <dbReference type="NCBI Taxonomy" id="652676"/>
    <lineage>
        <taxon>unclassified sequences</taxon>
        <taxon>metagenomes</taxon>
        <taxon>ecological metagenomes</taxon>
    </lineage>
</organism>
<proteinExistence type="predicted"/>